<evidence type="ECO:0000256" key="7">
    <source>
        <dbReference type="RuleBase" id="RU003355"/>
    </source>
</evidence>
<keyword evidence="12" id="KW-1185">Reference proteome</keyword>
<dbReference type="Proteomes" id="UP001596043">
    <property type="component" value="Unassembled WGS sequence"/>
</dbReference>
<dbReference type="InterPro" id="IPR000209">
    <property type="entry name" value="Peptidase_S8/S53_dom"/>
</dbReference>
<evidence type="ECO:0000256" key="8">
    <source>
        <dbReference type="SAM" id="SignalP"/>
    </source>
</evidence>
<dbReference type="InterPro" id="IPR050131">
    <property type="entry name" value="Peptidase_S8_subtilisin-like"/>
</dbReference>
<dbReference type="PANTHER" id="PTHR43806:SF67">
    <property type="entry name" value="EGF-LIKE DOMAIN-CONTAINING PROTEIN"/>
    <property type="match status" value="1"/>
</dbReference>
<dbReference type="InterPro" id="IPR015500">
    <property type="entry name" value="Peptidase_S8_subtilisin-rel"/>
</dbReference>
<keyword evidence="4 6" id="KW-0378">Hydrolase</keyword>
<dbReference type="PROSITE" id="PS51892">
    <property type="entry name" value="SUBTILASE"/>
    <property type="match status" value="1"/>
</dbReference>
<feature type="active site" description="Charge relay system" evidence="6">
    <location>
        <position position="180"/>
    </location>
</feature>
<dbReference type="NCBIfam" id="TIGR04183">
    <property type="entry name" value="Por_Secre_tail"/>
    <property type="match status" value="1"/>
</dbReference>
<dbReference type="PROSITE" id="PS00138">
    <property type="entry name" value="SUBTILASE_SER"/>
    <property type="match status" value="1"/>
</dbReference>
<reference evidence="12" key="1">
    <citation type="journal article" date="2019" name="Int. J. Syst. Evol. Microbiol.">
        <title>The Global Catalogue of Microorganisms (GCM) 10K type strain sequencing project: providing services to taxonomists for standard genome sequencing and annotation.</title>
        <authorList>
            <consortium name="The Broad Institute Genomics Platform"/>
            <consortium name="The Broad Institute Genome Sequencing Center for Infectious Disease"/>
            <person name="Wu L."/>
            <person name="Ma J."/>
        </authorList>
    </citation>
    <scope>NUCLEOTIDE SEQUENCE [LARGE SCALE GENOMIC DNA]</scope>
    <source>
        <strain evidence="12">YJ-61-S</strain>
    </source>
</reference>
<evidence type="ECO:0000256" key="6">
    <source>
        <dbReference type="PROSITE-ProRule" id="PRU01240"/>
    </source>
</evidence>
<evidence type="ECO:0000313" key="11">
    <source>
        <dbReference type="EMBL" id="MFC4634447.1"/>
    </source>
</evidence>
<dbReference type="Pfam" id="PF18962">
    <property type="entry name" value="Por_Secre_tail"/>
    <property type="match status" value="1"/>
</dbReference>
<protein>
    <submittedName>
        <fullName evidence="11">S8 family serine peptidase</fullName>
    </submittedName>
</protein>
<feature type="chain" id="PRO_5047106964" evidence="8">
    <location>
        <begin position="19"/>
        <end position="540"/>
    </location>
</feature>
<keyword evidence="2 6" id="KW-0645">Protease</keyword>
<evidence type="ECO:0000256" key="5">
    <source>
        <dbReference type="ARBA" id="ARBA00022825"/>
    </source>
</evidence>
<comment type="similarity">
    <text evidence="1 6 7">Belongs to the peptidase S8 family.</text>
</comment>
<dbReference type="SUPFAM" id="SSF52743">
    <property type="entry name" value="Subtilisin-like"/>
    <property type="match status" value="1"/>
</dbReference>
<keyword evidence="3 8" id="KW-0732">Signal</keyword>
<dbReference type="Gene3D" id="3.40.50.200">
    <property type="entry name" value="Peptidase S8/S53 domain"/>
    <property type="match status" value="1"/>
</dbReference>
<dbReference type="EMBL" id="JBHSFV010000006">
    <property type="protein sequence ID" value="MFC4634447.1"/>
    <property type="molecule type" value="Genomic_DNA"/>
</dbReference>
<feature type="active site" description="Charge relay system" evidence="6">
    <location>
        <position position="397"/>
    </location>
</feature>
<gene>
    <name evidence="11" type="ORF">ACFO3O_11050</name>
</gene>
<dbReference type="PANTHER" id="PTHR43806">
    <property type="entry name" value="PEPTIDASE S8"/>
    <property type="match status" value="1"/>
</dbReference>
<evidence type="ECO:0000256" key="1">
    <source>
        <dbReference type="ARBA" id="ARBA00011073"/>
    </source>
</evidence>
<dbReference type="InterPro" id="IPR023827">
    <property type="entry name" value="Peptidase_S8_Asp-AS"/>
</dbReference>
<dbReference type="PIRSF" id="PIRSF037903">
    <property type="entry name" value="Subtilisin_rel_GFO_2223"/>
    <property type="match status" value="1"/>
</dbReference>
<dbReference type="InterPro" id="IPR023828">
    <property type="entry name" value="Peptidase_S8_Ser-AS"/>
</dbReference>
<evidence type="ECO:0000259" key="10">
    <source>
        <dbReference type="Pfam" id="PF18962"/>
    </source>
</evidence>
<dbReference type="PRINTS" id="PR00723">
    <property type="entry name" value="SUBTILISIN"/>
</dbReference>
<dbReference type="PROSITE" id="PS00136">
    <property type="entry name" value="SUBTILASE_ASP"/>
    <property type="match status" value="1"/>
</dbReference>
<accession>A0ABV9HWA9</accession>
<evidence type="ECO:0000313" key="12">
    <source>
        <dbReference type="Proteomes" id="UP001596043"/>
    </source>
</evidence>
<dbReference type="Pfam" id="PF00082">
    <property type="entry name" value="Peptidase_S8"/>
    <property type="match status" value="1"/>
</dbReference>
<organism evidence="11 12">
    <name type="scientific">Dokdonia ponticola</name>
    <dbReference type="NCBI Taxonomy" id="2041041"/>
    <lineage>
        <taxon>Bacteria</taxon>
        <taxon>Pseudomonadati</taxon>
        <taxon>Bacteroidota</taxon>
        <taxon>Flavobacteriia</taxon>
        <taxon>Flavobacteriales</taxon>
        <taxon>Flavobacteriaceae</taxon>
        <taxon>Dokdonia</taxon>
    </lineage>
</organism>
<sequence>MKKVLLWVFLLTPFFTFAQEDAWVFFTDKENVAESIANPISILTQEAIDRKEMHGVAIDERDVPVNEAYIAVIKEQAGISVLAKSKWMNCVHVRGSLEDIQALEDLQLEGEFFVSGIEFADDSLTRSSEGFGFVKDDPIDPQQRVEYNYGATENQVTMLNADFLHQQDFTGEGIIVAVLDSGFPGIDTNDGFARTRDNGRLLDGYDFVDRVDDEFAFANSSHGTRTASDIVGFIQDQFVGTAPDAFLYCFRTEDVNSENPVEESYWVEAAERADSLGVDVINTSLGYRTYDNPAYSHTYEDMDGQTTFISRGSNLAFEKGMLMVTSAGNSGTGMISAPADAPGVLTVGAVNSNGDYVSFSSIGPSSDGRVKPDVMAKGQSAAVIRPNGTIDTSNGTSFSSPIMAGAVASFWQAYPELTNAEVMQIVRESAHLFTNPTPQMGYGIPNFEDAFNNVLRVEESAFAKAYSLSPNPANAMVQIQFPEGASQATIFVYDLLGKKVLQKEITTTDNALRIDRLTVGVYIVQIQEEGFSTTQKLIKN</sequence>
<feature type="signal peptide" evidence="8">
    <location>
        <begin position="1"/>
        <end position="18"/>
    </location>
</feature>
<feature type="active site" description="Charge relay system" evidence="6">
    <location>
        <position position="222"/>
    </location>
</feature>
<evidence type="ECO:0000256" key="4">
    <source>
        <dbReference type="ARBA" id="ARBA00022801"/>
    </source>
</evidence>
<dbReference type="InterPro" id="IPR036852">
    <property type="entry name" value="Peptidase_S8/S53_dom_sf"/>
</dbReference>
<evidence type="ECO:0000256" key="3">
    <source>
        <dbReference type="ARBA" id="ARBA00022729"/>
    </source>
</evidence>
<dbReference type="InterPro" id="IPR017317">
    <property type="entry name" value="Pept_S8_subtilisin_bacteroid-2"/>
</dbReference>
<comment type="caution">
    <text evidence="11">The sequence shown here is derived from an EMBL/GenBank/DDBJ whole genome shotgun (WGS) entry which is preliminary data.</text>
</comment>
<evidence type="ECO:0000256" key="2">
    <source>
        <dbReference type="ARBA" id="ARBA00022670"/>
    </source>
</evidence>
<dbReference type="InterPro" id="IPR026444">
    <property type="entry name" value="Secre_tail"/>
</dbReference>
<name>A0ABV9HWA9_9FLAO</name>
<proteinExistence type="inferred from homology"/>
<evidence type="ECO:0000259" key="9">
    <source>
        <dbReference type="Pfam" id="PF00082"/>
    </source>
</evidence>
<dbReference type="RefSeq" id="WP_379978712.1">
    <property type="nucleotide sequence ID" value="NZ_JBHSFV010000006.1"/>
</dbReference>
<keyword evidence="5 6" id="KW-0720">Serine protease</keyword>
<dbReference type="CDD" id="cd07493">
    <property type="entry name" value="Peptidases_S8_9"/>
    <property type="match status" value="1"/>
</dbReference>
<feature type="domain" description="Secretion system C-terminal sorting" evidence="10">
    <location>
        <begin position="470"/>
        <end position="538"/>
    </location>
</feature>
<feature type="domain" description="Peptidase S8/S53" evidence="9">
    <location>
        <begin position="171"/>
        <end position="443"/>
    </location>
</feature>